<feature type="region of interest" description="Disordered" evidence="1">
    <location>
        <begin position="713"/>
        <end position="761"/>
    </location>
</feature>
<dbReference type="EMBL" id="CACVBS010000057">
    <property type="protein sequence ID" value="CAA7266845.1"/>
    <property type="molecule type" value="Genomic_DNA"/>
</dbReference>
<sequence length="761" mass="81877">MPRSRRSSFSSESAMNSDVDAWEGFVSDSGDEVAPGMYPVPLPAALGAEPIAVGFNPTATEAMDPAVAEEDQRVREALDQSFVGTLSASRSSTGGHLSSTHTSIRDLRLSFPDPLTSSRDELNRSFEDVSSPTETTASSTTEDEVEPPQTAAPIITTPPLEDPGLLSTTPEVQHHEVGHFESEDKKELEIVLYGAPSSIMWRFVQELVQKALVNSGYDFINNLRDDEQIQTLRLIRKSDDAAPFFNIITIHDRTLGFTPKAEVDNLDFADHPSLAIIYLPTSKLPILPWHTAFLPVFVPPSFITDDEKNAALQSAEDDWDLLAVPADRILKLGTGKSIVFDSQRLQDVKPSNAHDVLSCIGRETKKVTASKPLTEQVKSVNAVTLFALMSIIVGFACNTAFRPASPAPTPTVNSSSSSSGNASLWNIVAQPNRSVAAASGAYTHGKGCSVGNSVISSPTFALSVVNTGTTSLSVTLPPSSSSLSLIVASSSKALSAVTTTTPAKCYNCKGSTSDNTAATTDVVLRATTTLSEIPRLKPSSSTVVSRANAASVSSVLLTEGSTSKSTIASAASAAANLNLNTVSEVFDATAKALTEAVSSDLNELVEAADELFSSIIQQTDIVIKQSKGKARALGEQLQNLNEEVIARNEKAKKRAKELKKKGEDMMRGAKEEFKERSDRAKSRARVLRKTMMDGGTEAWKTYGRAQGEWEEKLLGKVGRKEKQSKKNRRNERRASDKENVATSGGSQRRIWNPRGSRRSKV</sequence>
<feature type="region of interest" description="Disordered" evidence="1">
    <location>
        <begin position="657"/>
        <end position="683"/>
    </location>
</feature>
<organism evidence="2 3">
    <name type="scientific">Cyclocybe aegerita</name>
    <name type="common">Black poplar mushroom</name>
    <name type="synonym">Agrocybe aegerita</name>
    <dbReference type="NCBI Taxonomy" id="1973307"/>
    <lineage>
        <taxon>Eukaryota</taxon>
        <taxon>Fungi</taxon>
        <taxon>Dikarya</taxon>
        <taxon>Basidiomycota</taxon>
        <taxon>Agaricomycotina</taxon>
        <taxon>Agaricomycetes</taxon>
        <taxon>Agaricomycetidae</taxon>
        <taxon>Agaricales</taxon>
        <taxon>Agaricineae</taxon>
        <taxon>Bolbitiaceae</taxon>
        <taxon>Cyclocybe</taxon>
    </lineage>
</organism>
<evidence type="ECO:0000256" key="1">
    <source>
        <dbReference type="SAM" id="MobiDB-lite"/>
    </source>
</evidence>
<feature type="compositionally biased region" description="Basic and acidic residues" evidence="1">
    <location>
        <begin position="118"/>
        <end position="127"/>
    </location>
</feature>
<dbReference type="OrthoDB" id="3256495at2759"/>
<accession>A0A8S0W1V5</accession>
<feature type="compositionally biased region" description="Low complexity" evidence="1">
    <location>
        <begin position="147"/>
        <end position="159"/>
    </location>
</feature>
<comment type="caution">
    <text evidence="2">The sequence shown here is derived from an EMBL/GenBank/DDBJ whole genome shotgun (WGS) entry which is preliminary data.</text>
</comment>
<name>A0A8S0W1V5_CYCAE</name>
<dbReference type="AlphaFoldDB" id="A0A8S0W1V5"/>
<evidence type="ECO:0000313" key="2">
    <source>
        <dbReference type="EMBL" id="CAA7266845.1"/>
    </source>
</evidence>
<feature type="compositionally biased region" description="Low complexity" evidence="1">
    <location>
        <begin position="130"/>
        <end position="140"/>
    </location>
</feature>
<dbReference type="Proteomes" id="UP000467700">
    <property type="component" value="Unassembled WGS sequence"/>
</dbReference>
<reference evidence="2 3" key="1">
    <citation type="submission" date="2020-01" db="EMBL/GenBank/DDBJ databases">
        <authorList>
            <person name="Gupta K D."/>
        </authorList>
    </citation>
    <scope>NUCLEOTIDE SEQUENCE [LARGE SCALE GENOMIC DNA]</scope>
</reference>
<protein>
    <submittedName>
        <fullName evidence="2">Uncharacterized protein</fullName>
    </submittedName>
</protein>
<feature type="region of interest" description="Disordered" evidence="1">
    <location>
        <begin position="110"/>
        <end position="168"/>
    </location>
</feature>
<proteinExistence type="predicted"/>
<feature type="compositionally biased region" description="Basic and acidic residues" evidence="1">
    <location>
        <begin position="660"/>
        <end position="681"/>
    </location>
</feature>
<keyword evidence="3" id="KW-1185">Reference proteome</keyword>
<gene>
    <name evidence="2" type="ORF">AAE3_LOCUS9234</name>
</gene>
<evidence type="ECO:0000313" key="3">
    <source>
        <dbReference type="Proteomes" id="UP000467700"/>
    </source>
</evidence>
<feature type="compositionally biased region" description="Basic residues" evidence="1">
    <location>
        <begin position="722"/>
        <end position="731"/>
    </location>
</feature>